<gene>
    <name evidence="3" type="ORF">GCM10022404_00010</name>
</gene>
<evidence type="ECO:0000313" key="4">
    <source>
        <dbReference type="Proteomes" id="UP001399917"/>
    </source>
</evidence>
<keyword evidence="4" id="KW-1185">Reference proteome</keyword>
<reference evidence="4" key="1">
    <citation type="journal article" date="2019" name="Int. J. Syst. Evol. Microbiol.">
        <title>The Global Catalogue of Microorganisms (GCM) 10K type strain sequencing project: providing services to taxonomists for standard genome sequencing and annotation.</title>
        <authorList>
            <consortium name="The Broad Institute Genomics Platform"/>
            <consortium name="The Broad Institute Genome Sequencing Center for Infectious Disease"/>
            <person name="Wu L."/>
            <person name="Ma J."/>
        </authorList>
    </citation>
    <scope>NUCLEOTIDE SEQUENCE [LARGE SCALE GENOMIC DNA]</scope>
    <source>
        <strain evidence="4">JCM 17190</strain>
    </source>
</reference>
<proteinExistence type="predicted"/>
<comment type="caution">
    <text evidence="3">The sequence shown here is derived from an EMBL/GenBank/DDBJ whole genome shotgun (WGS) entry which is preliminary data.</text>
</comment>
<accession>A0ABP7JTP5</accession>
<keyword evidence="2" id="KW-0732">Signal</keyword>
<dbReference type="EMBL" id="BAABDF010000001">
    <property type="protein sequence ID" value="GAA3852630.1"/>
    <property type="molecule type" value="Genomic_DNA"/>
</dbReference>
<feature type="chain" id="PRO_5045159627" description="Lipoprotein" evidence="2">
    <location>
        <begin position="19"/>
        <end position="63"/>
    </location>
</feature>
<feature type="signal peptide" evidence="2">
    <location>
        <begin position="1"/>
        <end position="18"/>
    </location>
</feature>
<dbReference type="Proteomes" id="UP001399917">
    <property type="component" value="Unassembled WGS sequence"/>
</dbReference>
<dbReference type="RefSeq" id="WP_344841676.1">
    <property type="nucleotide sequence ID" value="NZ_BAABDF010000001.1"/>
</dbReference>
<evidence type="ECO:0000256" key="1">
    <source>
        <dbReference type="SAM" id="MobiDB-lite"/>
    </source>
</evidence>
<feature type="compositionally biased region" description="Basic and acidic residues" evidence="1">
    <location>
        <begin position="41"/>
        <end position="53"/>
    </location>
</feature>
<name>A0ABP7JTP5_9RHOB</name>
<evidence type="ECO:0008006" key="5">
    <source>
        <dbReference type="Google" id="ProtNLM"/>
    </source>
</evidence>
<feature type="compositionally biased region" description="Low complexity" evidence="1">
    <location>
        <begin position="31"/>
        <end position="40"/>
    </location>
</feature>
<protein>
    <recommendedName>
        <fullName evidence="5">Lipoprotein</fullName>
    </recommendedName>
</protein>
<sequence length="63" mass="6501">MKHFIFVLALAAPLVACDATQMATDASAVDAASESSTVVVDGHDQINEQDQTHTNDQVGSGGN</sequence>
<feature type="region of interest" description="Disordered" evidence="1">
    <location>
        <begin position="31"/>
        <end position="63"/>
    </location>
</feature>
<evidence type="ECO:0000256" key="2">
    <source>
        <dbReference type="SAM" id="SignalP"/>
    </source>
</evidence>
<organism evidence="3 4">
    <name type="scientific">Celeribacter arenosi</name>
    <dbReference type="NCBI Taxonomy" id="792649"/>
    <lineage>
        <taxon>Bacteria</taxon>
        <taxon>Pseudomonadati</taxon>
        <taxon>Pseudomonadota</taxon>
        <taxon>Alphaproteobacteria</taxon>
        <taxon>Rhodobacterales</taxon>
        <taxon>Roseobacteraceae</taxon>
        <taxon>Celeribacter</taxon>
    </lineage>
</organism>
<evidence type="ECO:0000313" key="3">
    <source>
        <dbReference type="EMBL" id="GAA3852630.1"/>
    </source>
</evidence>
<feature type="compositionally biased region" description="Polar residues" evidence="1">
    <location>
        <begin position="54"/>
        <end position="63"/>
    </location>
</feature>